<feature type="compositionally biased region" description="Basic residues" evidence="2">
    <location>
        <begin position="1572"/>
        <end position="1592"/>
    </location>
</feature>
<evidence type="ECO:0000313" key="4">
    <source>
        <dbReference type="EMBL" id="KIZ02284.1"/>
    </source>
</evidence>
<feature type="compositionally biased region" description="Low complexity" evidence="2">
    <location>
        <begin position="862"/>
        <end position="872"/>
    </location>
</feature>
<keyword evidence="1" id="KW-0808">Transferase</keyword>
<dbReference type="STRING" id="145388.A0A0D2L5H6"/>
<dbReference type="OrthoDB" id="6108at2759"/>
<evidence type="ECO:0000259" key="3">
    <source>
        <dbReference type="Pfam" id="PF22958"/>
    </source>
</evidence>
<organism evidence="4 5">
    <name type="scientific">Monoraphidium neglectum</name>
    <dbReference type="NCBI Taxonomy" id="145388"/>
    <lineage>
        <taxon>Eukaryota</taxon>
        <taxon>Viridiplantae</taxon>
        <taxon>Chlorophyta</taxon>
        <taxon>core chlorophytes</taxon>
        <taxon>Chlorophyceae</taxon>
        <taxon>CS clade</taxon>
        <taxon>Sphaeropleales</taxon>
        <taxon>Selenastraceae</taxon>
        <taxon>Monoraphidium</taxon>
    </lineage>
</organism>
<dbReference type="GO" id="GO:0008270">
    <property type="term" value="F:zinc ion binding"/>
    <property type="evidence" value="ECO:0007669"/>
    <property type="project" value="UniProtKB-KW"/>
</dbReference>
<comment type="subunit">
    <text evidence="1">Component of the ribosome quality control complex (RQC).</text>
</comment>
<comment type="catalytic activity">
    <reaction evidence="1">
        <text>S-ubiquitinyl-[E2 ubiquitin-conjugating enzyme]-L-cysteine + [acceptor protein]-L-lysine = [E2 ubiquitin-conjugating enzyme]-L-cysteine + N(6)-ubiquitinyl-[acceptor protein]-L-lysine.</text>
        <dbReference type="EC" id="2.3.2.27"/>
    </reaction>
</comment>
<dbReference type="InterPro" id="IPR011989">
    <property type="entry name" value="ARM-like"/>
</dbReference>
<feature type="compositionally biased region" description="Low complexity" evidence="2">
    <location>
        <begin position="428"/>
        <end position="439"/>
    </location>
</feature>
<dbReference type="InterPro" id="IPR039795">
    <property type="entry name" value="LTN1/Rkr1"/>
</dbReference>
<dbReference type="EMBL" id="KK101083">
    <property type="protein sequence ID" value="KIZ02284.1"/>
    <property type="molecule type" value="Genomic_DNA"/>
</dbReference>
<dbReference type="InterPro" id="IPR016024">
    <property type="entry name" value="ARM-type_fold"/>
</dbReference>
<sequence length="1709" mass="169100">MGKKSDGKDWKATSAAKAAEALAARSGGFGGFSGLQPVAGFGFGPPPAAAAASAAAAAGGDPALPGALDSEIAQCLRHLSKKDATTKLKALQTLGDLARRRPAADAAAALPPWGYHFKRLLMDPAKSVRSEACATMGALAAAVGKALAPQLRALLPPWWGATFDPYADVAAAARRTLAEAFPGPKQAGALVFCRSDVADHIAECLASTPQSLGDPRKDSPEEMEERHERVVAAALSALAALLRALSAAAAGGGGGEAAAAGATDTQQQQQQQQAAQKALSDVQARAEQILCGPGFFKKHFGSKSALVRRSAYGMLSGVCSAAPQLLGGCLDAASQAALGALGEREPANHPAMWEMVLTFVNAQAPACWQHVSCQKMLLPRLWALLRHGCYGSAVGSLPALLPFVAALPRQLLAPAAPPAAPAEARDVQQLQQQEQQQQQEEQEEQLQEQGQPFMASLCDALWQGLQHCGGGLGRAATVAAYTDVLGWAMRSSRRLCLAGEQQPEGQQAAGDEESLQRRYCRQLLAAHFSPVLLPLALGGGAGAEAAAAAAARDVVTALLLQLVAPPGAAATKDSPVLVEAEEVIAAVGVAASAALAPLQEQEQEEADAAGADASIEAAVARLRQIVEALDPSDSSCPAAARQAAGRLVRAAAAALAPRLQSGRPLPAAASALLADGVRRFGVAAATGAGGGGGGALGMVRALVRAGAEAPLETAGSDAAAAASAALLVECLQSPDDPAAAWEDVITQLLLGADAAGAPLERRLRFAALLLGRLAGGAGALGTWRCGALDAGALRLFESVSLDGAAAGGSGGGEAREALLELLAQPAALAVLLPAVFELSWGHPGEREAAAAAEDEALSVWAAEGGASSSDSSSGDDDSGAGSGDEATSDGSGEGSSDAGGGEGGGAGGSADEGESGPVAAARAAAARLWDGGELLAVALECSTAPELEQATGGAADRVVDGVQGACASAAAGGGAAAGAGSIWAHRAAAAARGLRGRPHLRAALLERALSAAPGWQAWCTPRGAGGSGGSGGGSALMTEVAAALVLRVGPAEALSASQQLAAAAAAPSPGSAGPERALWLLGELLCAQEAASTGASGGAAAAAASKLADAASLLLRRALTDASDGAAADEALAGLLRTLWRGAASADGASGGVNVHAAALIRVLRAAAAPALLPLLASFCSQQLLPSASQAGGLAPAAAAALEAVVGALAPALRRGGEGAVSASGLDAMAVAVCRQAVDAGAGAGGSGGGEYGAPGARRLRLLRLAVAHFPVELAGEGGAAAAAAPLVGASTANERAALMALLRHASSGAGGGGEDGEEGEAEERERLASALQLRGVCYGWGDMAAAEWHAVLRDVQRHVGAARQEAQRAAGRLAAAACGAAAALLEGADGGGGGGGVIAPATAVQLLLKLSGKGLLRRHAAYEQLLGSFQQVLGGASLGVCWLPSLQLLGAVLRLQPEIQTRGRAPQLQLALGAAQAELYALVMALGAALAVASAAGAAAAAPVLSWLDARAAAGEWRLLAGCLEGAGEEAAAQALGAADARCEMVGFDSVGCLLALLYCPAASVAAATHHHHHHHHHAGCGRHHQAHHKQQQQQQQQRAGHGAGVTSGGAAPPGAGCAALEAVAWRLALQPQALSLVTYVESAADDAGEGGAPEFDDVDAVAFLTERRRRRVAGRAAAVGAAARAPAVAAAARRRGAAAGAGAAGRA</sequence>
<feature type="domain" description="E3 ubiquitin-protein ligase listerin N-terminal" evidence="3">
    <location>
        <begin position="69"/>
        <end position="406"/>
    </location>
</feature>
<reference evidence="4 5" key="1">
    <citation type="journal article" date="2013" name="BMC Genomics">
        <title>Reconstruction of the lipid metabolism for the microalga Monoraphidium neglectum from its genome sequence reveals characteristics suitable for biofuel production.</title>
        <authorList>
            <person name="Bogen C."/>
            <person name="Al-Dilaimi A."/>
            <person name="Albersmeier A."/>
            <person name="Wichmann J."/>
            <person name="Grundmann M."/>
            <person name="Rupp O."/>
            <person name="Lauersen K.J."/>
            <person name="Blifernez-Klassen O."/>
            <person name="Kalinowski J."/>
            <person name="Goesmann A."/>
            <person name="Mussgnug J.H."/>
            <person name="Kruse O."/>
        </authorList>
    </citation>
    <scope>NUCLEOTIDE SEQUENCE [LARGE SCALE GENOMIC DNA]</scope>
    <source>
        <strain evidence="4 5">SAG 48.87</strain>
    </source>
</reference>
<dbReference type="GO" id="GO:1990112">
    <property type="term" value="C:RQC complex"/>
    <property type="evidence" value="ECO:0007669"/>
    <property type="project" value="UniProtKB-UniRule"/>
</dbReference>
<gene>
    <name evidence="4" type="ORF">MNEG_5679</name>
</gene>
<dbReference type="GO" id="GO:0072344">
    <property type="term" value="P:rescue of stalled ribosome"/>
    <property type="evidence" value="ECO:0007669"/>
    <property type="project" value="UniProtKB-UniRule"/>
</dbReference>
<dbReference type="Gene3D" id="1.25.10.10">
    <property type="entry name" value="Leucine-rich Repeat Variant"/>
    <property type="match status" value="1"/>
</dbReference>
<dbReference type="UniPathway" id="UPA00143"/>
<dbReference type="Proteomes" id="UP000054498">
    <property type="component" value="Unassembled WGS sequence"/>
</dbReference>
<dbReference type="GO" id="GO:1990116">
    <property type="term" value="P:ribosome-associated ubiquitin-dependent protein catabolic process"/>
    <property type="evidence" value="ECO:0007669"/>
    <property type="project" value="UniProtKB-UniRule"/>
</dbReference>
<protein>
    <recommendedName>
        <fullName evidence="1">E3 ubiquitin-protein ligase listerin</fullName>
        <ecNumber evidence="1">2.3.2.27</ecNumber>
    </recommendedName>
    <alternativeName>
        <fullName evidence="1">RING-type E3 ubiquitin transferase listerin</fullName>
    </alternativeName>
</protein>
<feature type="region of interest" description="Disordered" evidence="2">
    <location>
        <begin position="416"/>
        <end position="449"/>
    </location>
</feature>
<keyword evidence="1" id="KW-0863">Zinc-finger</keyword>
<dbReference type="RefSeq" id="XP_013901303.1">
    <property type="nucleotide sequence ID" value="XM_014045849.1"/>
</dbReference>
<feature type="compositionally biased region" description="Gly residues" evidence="2">
    <location>
        <begin position="891"/>
        <end position="910"/>
    </location>
</feature>
<feature type="compositionally biased region" description="Low complexity" evidence="2">
    <location>
        <begin position="257"/>
        <end position="274"/>
    </location>
</feature>
<dbReference type="PANTHER" id="PTHR12389:SF0">
    <property type="entry name" value="E3 UBIQUITIN-PROTEIN LIGASE LISTERIN"/>
    <property type="match status" value="1"/>
</dbReference>
<evidence type="ECO:0000256" key="2">
    <source>
        <dbReference type="SAM" id="MobiDB-lite"/>
    </source>
</evidence>
<dbReference type="GeneID" id="25738556"/>
<feature type="compositionally biased region" description="Basic and acidic residues" evidence="2">
    <location>
        <begin position="214"/>
        <end position="227"/>
    </location>
</feature>
<keyword evidence="5" id="KW-1185">Reference proteome</keyword>
<feature type="region of interest" description="Disordered" evidence="2">
    <location>
        <begin position="208"/>
        <end position="227"/>
    </location>
</feature>
<accession>A0A0D2L5H6</accession>
<feature type="region of interest" description="Disordered" evidence="2">
    <location>
        <begin position="862"/>
        <end position="918"/>
    </location>
</feature>
<dbReference type="GO" id="GO:0016567">
    <property type="term" value="P:protein ubiquitination"/>
    <property type="evidence" value="ECO:0007669"/>
    <property type="project" value="UniProtKB-UniPathway"/>
</dbReference>
<keyword evidence="1" id="KW-0479">Metal-binding</keyword>
<feature type="compositionally biased region" description="Low complexity" evidence="2">
    <location>
        <begin position="1593"/>
        <end position="1602"/>
    </location>
</feature>
<name>A0A0D2L5H6_9CHLO</name>
<keyword evidence="1" id="KW-0833">Ubl conjugation pathway</keyword>
<dbReference type="GO" id="GO:0061630">
    <property type="term" value="F:ubiquitin protein ligase activity"/>
    <property type="evidence" value="ECO:0007669"/>
    <property type="project" value="UniProtKB-UniRule"/>
</dbReference>
<comment type="pathway">
    <text evidence="1">Protein modification; protein ubiquitination.</text>
</comment>
<dbReference type="Pfam" id="PF22958">
    <property type="entry name" value="Ltn1_1st"/>
    <property type="match status" value="1"/>
</dbReference>
<keyword evidence="1" id="KW-0862">Zinc</keyword>
<proteinExistence type="inferred from homology"/>
<evidence type="ECO:0000313" key="5">
    <source>
        <dbReference type="Proteomes" id="UP000054498"/>
    </source>
</evidence>
<dbReference type="GO" id="GO:0043023">
    <property type="term" value="F:ribosomal large subunit binding"/>
    <property type="evidence" value="ECO:0007669"/>
    <property type="project" value="TreeGrafter"/>
</dbReference>
<dbReference type="PANTHER" id="PTHR12389">
    <property type="entry name" value="ZINC FINGER PROTEIN 294"/>
    <property type="match status" value="1"/>
</dbReference>
<comment type="similarity">
    <text evidence="1">Belongs to the LTN1 family.</text>
</comment>
<dbReference type="EC" id="2.3.2.27" evidence="1"/>
<dbReference type="GO" id="GO:0005829">
    <property type="term" value="C:cytosol"/>
    <property type="evidence" value="ECO:0007669"/>
    <property type="project" value="UniProtKB-UniRule"/>
</dbReference>
<evidence type="ECO:0000256" key="1">
    <source>
        <dbReference type="RuleBase" id="RU367090"/>
    </source>
</evidence>
<comment type="function">
    <text evidence="1">E3 ubiquitin-protein ligase. Component of the ribosome quality control complex (RQC), a ribosome-associated complex that mediates ubiquitination and extraction of incompletely synthesized nascent chains for proteasomal degradation.</text>
</comment>
<feature type="region of interest" description="Disordered" evidence="2">
    <location>
        <begin position="255"/>
        <end position="274"/>
    </location>
</feature>
<dbReference type="SUPFAM" id="SSF48371">
    <property type="entry name" value="ARM repeat"/>
    <property type="match status" value="1"/>
</dbReference>
<dbReference type="KEGG" id="mng:MNEG_5679"/>
<dbReference type="InterPro" id="IPR054476">
    <property type="entry name" value="Ltn1_N"/>
</dbReference>
<feature type="region of interest" description="Disordered" evidence="2">
    <location>
        <begin position="1572"/>
        <end position="1611"/>
    </location>
</feature>